<dbReference type="OrthoDB" id="301872at2759"/>
<dbReference type="Proteomes" id="UP000692954">
    <property type="component" value="Unassembled WGS sequence"/>
</dbReference>
<feature type="domain" description="Chromo" evidence="4">
    <location>
        <begin position="10"/>
        <end position="73"/>
    </location>
</feature>
<dbReference type="GO" id="GO:0005634">
    <property type="term" value="C:nucleus"/>
    <property type="evidence" value="ECO:0007669"/>
    <property type="project" value="UniProtKB-SubCell"/>
</dbReference>
<dbReference type="InterPro" id="IPR051219">
    <property type="entry name" value="Heterochromatin_chromo-domain"/>
</dbReference>
<organism evidence="5 6">
    <name type="scientific">Paramecium sonneborni</name>
    <dbReference type="NCBI Taxonomy" id="65129"/>
    <lineage>
        <taxon>Eukaryota</taxon>
        <taxon>Sar</taxon>
        <taxon>Alveolata</taxon>
        <taxon>Ciliophora</taxon>
        <taxon>Intramacronucleata</taxon>
        <taxon>Oligohymenophorea</taxon>
        <taxon>Peniculida</taxon>
        <taxon>Parameciidae</taxon>
        <taxon>Paramecium</taxon>
    </lineage>
</organism>
<sequence length="152" mass="18142">MKRKTYKREYEVESIVDRKQDEQTKAYLYQIKWKGYPHSQNTWEPIEHLQNPHVKKMVKEFDKAQEATSFKKKNINLELLKQTLLQKLTEFLIKNVPQENDIQEIILSDFSISSNSNKCNFKIPNVREDSKNFDKKQSQQFQKTLNSLNSNS</sequence>
<protein>
    <recommendedName>
        <fullName evidence="4">Chromo domain-containing protein</fullName>
    </recommendedName>
</protein>
<evidence type="ECO:0000256" key="2">
    <source>
        <dbReference type="ARBA" id="ARBA00023242"/>
    </source>
</evidence>
<comment type="caution">
    <text evidence="5">The sequence shown here is derived from an EMBL/GenBank/DDBJ whole genome shotgun (WGS) entry which is preliminary data.</text>
</comment>
<name>A0A8S1M0W3_9CILI</name>
<accession>A0A8S1M0W3</accession>
<evidence type="ECO:0000256" key="3">
    <source>
        <dbReference type="SAM" id="MobiDB-lite"/>
    </source>
</evidence>
<keyword evidence="2" id="KW-0539">Nucleus</keyword>
<reference evidence="5" key="1">
    <citation type="submission" date="2021-01" db="EMBL/GenBank/DDBJ databases">
        <authorList>
            <consortium name="Genoscope - CEA"/>
            <person name="William W."/>
        </authorList>
    </citation>
    <scope>NUCLEOTIDE SEQUENCE</scope>
</reference>
<dbReference type="PROSITE" id="PS50013">
    <property type="entry name" value="CHROMO_2"/>
    <property type="match status" value="1"/>
</dbReference>
<dbReference type="PROSITE" id="PS00598">
    <property type="entry name" value="CHROMO_1"/>
    <property type="match status" value="1"/>
</dbReference>
<gene>
    <name evidence="5" type="ORF">PSON_ATCC_30995.1.T0240220</name>
</gene>
<dbReference type="InterPro" id="IPR000953">
    <property type="entry name" value="Chromo/chromo_shadow_dom"/>
</dbReference>
<dbReference type="InterPro" id="IPR023780">
    <property type="entry name" value="Chromo_domain"/>
</dbReference>
<dbReference type="PANTHER" id="PTHR22812">
    <property type="entry name" value="CHROMOBOX PROTEIN"/>
    <property type="match status" value="1"/>
</dbReference>
<dbReference type="InterPro" id="IPR023779">
    <property type="entry name" value="Chromodomain_CS"/>
</dbReference>
<feature type="region of interest" description="Disordered" evidence="3">
    <location>
        <begin position="132"/>
        <end position="152"/>
    </location>
</feature>
<evidence type="ECO:0000259" key="4">
    <source>
        <dbReference type="PROSITE" id="PS50013"/>
    </source>
</evidence>
<dbReference type="SMART" id="SM00298">
    <property type="entry name" value="CHROMO"/>
    <property type="match status" value="1"/>
</dbReference>
<dbReference type="Pfam" id="PF00385">
    <property type="entry name" value="Chromo"/>
    <property type="match status" value="1"/>
</dbReference>
<evidence type="ECO:0000256" key="1">
    <source>
        <dbReference type="ARBA" id="ARBA00004123"/>
    </source>
</evidence>
<evidence type="ECO:0000313" key="6">
    <source>
        <dbReference type="Proteomes" id="UP000692954"/>
    </source>
</evidence>
<proteinExistence type="predicted"/>
<dbReference type="AlphaFoldDB" id="A0A8S1M0W3"/>
<dbReference type="CDD" id="cd00024">
    <property type="entry name" value="CD_CSD"/>
    <property type="match status" value="1"/>
</dbReference>
<evidence type="ECO:0000313" key="5">
    <source>
        <dbReference type="EMBL" id="CAD8068574.1"/>
    </source>
</evidence>
<comment type="subcellular location">
    <subcellularLocation>
        <location evidence="1">Nucleus</location>
    </subcellularLocation>
</comment>
<feature type="compositionally biased region" description="Polar residues" evidence="3">
    <location>
        <begin position="138"/>
        <end position="152"/>
    </location>
</feature>
<dbReference type="EMBL" id="CAJJDN010000024">
    <property type="protein sequence ID" value="CAD8068574.1"/>
    <property type="molecule type" value="Genomic_DNA"/>
</dbReference>
<keyword evidence="6" id="KW-1185">Reference proteome</keyword>